<dbReference type="PANTHER" id="PTHR43792">
    <property type="entry name" value="GNAT FAMILY, PUTATIVE (AFU_ORTHOLOGUE AFUA_3G00765)-RELATED-RELATED"/>
    <property type="match status" value="1"/>
</dbReference>
<dbReference type="Gene3D" id="3.40.630.30">
    <property type="match status" value="1"/>
</dbReference>
<accession>V2SYV7</accession>
<dbReference type="HOGENOM" id="CLU_013985_3_4_6"/>
<dbReference type="STRING" id="1392540.P256_02605"/>
<dbReference type="InterPro" id="IPR000182">
    <property type="entry name" value="GNAT_dom"/>
</dbReference>
<dbReference type="Proteomes" id="UP000023785">
    <property type="component" value="Unassembled WGS sequence"/>
</dbReference>
<protein>
    <recommendedName>
        <fullName evidence="1">N-acetyltransferase domain-containing protein</fullName>
    </recommendedName>
</protein>
<organism evidence="2 3">
    <name type="scientific">Acinetobacter nectaris CIP 110549</name>
    <dbReference type="NCBI Taxonomy" id="1392540"/>
    <lineage>
        <taxon>Bacteria</taxon>
        <taxon>Pseudomonadati</taxon>
        <taxon>Pseudomonadota</taxon>
        <taxon>Gammaproteobacteria</taxon>
        <taxon>Moraxellales</taxon>
        <taxon>Moraxellaceae</taxon>
        <taxon>Acinetobacter</taxon>
    </lineage>
</organism>
<dbReference type="PROSITE" id="PS51186">
    <property type="entry name" value="GNAT"/>
    <property type="match status" value="1"/>
</dbReference>
<gene>
    <name evidence="2" type="ORF">P256_02605</name>
</gene>
<sequence length="172" mass="19771">MKSNLILTKWKNNHLNSLVLLANNPNIARTMGANFPFPYTEKDGIQWINVANSERFHSWAIEINTELVGGIVIKVTKNIAPYSGIIFYWIGEKFWGKGIATEATKIAISIAFNELQFERLETSVLPWNTQSIKVLKKCNFFKNIIRKNIIIKWGEPIECDIYVLINPNPIYD</sequence>
<dbReference type="InterPro" id="IPR051531">
    <property type="entry name" value="N-acetyltransferase"/>
</dbReference>
<evidence type="ECO:0000313" key="3">
    <source>
        <dbReference type="Proteomes" id="UP000023785"/>
    </source>
</evidence>
<reference evidence="2 3" key="1">
    <citation type="submission" date="2013-10" db="EMBL/GenBank/DDBJ databases">
        <title>The Genome Sequence of Acinetobacter nectaris CIP 110549.</title>
        <authorList>
            <consortium name="The Broad Institute Genomics Platform"/>
            <consortium name="The Broad Institute Genome Sequencing Center for Infectious Disease"/>
            <person name="Cerqueira G."/>
            <person name="Feldgarden M."/>
            <person name="Courvalin P."/>
            <person name="Grillot-Courvalin C."/>
            <person name="Clermont D."/>
            <person name="Rocha E."/>
            <person name="Yoon E.-J."/>
            <person name="Nemec A."/>
            <person name="Young S.K."/>
            <person name="Zeng Q."/>
            <person name="Gargeya S."/>
            <person name="Fitzgerald M."/>
            <person name="Abouelleil A."/>
            <person name="Alvarado L."/>
            <person name="Berlin A.M."/>
            <person name="Chapman S.B."/>
            <person name="Gainer-Dewar J."/>
            <person name="Goldberg J."/>
            <person name="Gnerre S."/>
            <person name="Griggs A."/>
            <person name="Gujja S."/>
            <person name="Hansen M."/>
            <person name="Howarth C."/>
            <person name="Imamovic A."/>
            <person name="Ireland A."/>
            <person name="Larimer J."/>
            <person name="McCowan C."/>
            <person name="Murphy C."/>
            <person name="Pearson M."/>
            <person name="Poon T.W."/>
            <person name="Priest M."/>
            <person name="Roberts A."/>
            <person name="Saif S."/>
            <person name="Shea T."/>
            <person name="Sykes S."/>
            <person name="Wortman J."/>
            <person name="Nusbaum C."/>
            <person name="Birren B."/>
        </authorList>
    </citation>
    <scope>NUCLEOTIDE SEQUENCE [LARGE SCALE GENOMIC DNA]</scope>
    <source>
        <strain evidence="2 3">CIP 110549</strain>
    </source>
</reference>
<dbReference type="CDD" id="cd04301">
    <property type="entry name" value="NAT_SF"/>
    <property type="match status" value="1"/>
</dbReference>
<dbReference type="RefSeq" id="WP_023273331.1">
    <property type="nucleotide sequence ID" value="NZ_KI530724.1"/>
</dbReference>
<dbReference type="OrthoDB" id="6293260at2"/>
<comment type="caution">
    <text evidence="2">The sequence shown here is derived from an EMBL/GenBank/DDBJ whole genome shotgun (WGS) entry which is preliminary data.</text>
</comment>
<dbReference type="InterPro" id="IPR016181">
    <property type="entry name" value="Acyl_CoA_acyltransferase"/>
</dbReference>
<proteinExistence type="predicted"/>
<feature type="domain" description="N-acetyltransferase" evidence="1">
    <location>
        <begin position="18"/>
        <end position="158"/>
    </location>
</feature>
<dbReference type="EMBL" id="AYER01000025">
    <property type="protein sequence ID" value="ESK35463.1"/>
    <property type="molecule type" value="Genomic_DNA"/>
</dbReference>
<name>V2SYV7_9GAMM</name>
<keyword evidence="3" id="KW-1185">Reference proteome</keyword>
<evidence type="ECO:0000259" key="1">
    <source>
        <dbReference type="PROSITE" id="PS51186"/>
    </source>
</evidence>
<dbReference type="Pfam" id="PF13302">
    <property type="entry name" value="Acetyltransf_3"/>
    <property type="match status" value="1"/>
</dbReference>
<evidence type="ECO:0000313" key="2">
    <source>
        <dbReference type="EMBL" id="ESK35463.1"/>
    </source>
</evidence>
<dbReference type="GO" id="GO:0016747">
    <property type="term" value="F:acyltransferase activity, transferring groups other than amino-acyl groups"/>
    <property type="evidence" value="ECO:0007669"/>
    <property type="project" value="InterPro"/>
</dbReference>
<dbReference type="SUPFAM" id="SSF55729">
    <property type="entry name" value="Acyl-CoA N-acyltransferases (Nat)"/>
    <property type="match status" value="1"/>
</dbReference>
<dbReference type="AlphaFoldDB" id="V2SYV7"/>
<dbReference type="PATRIC" id="fig|1392540.3.peg.2495"/>
<dbReference type="eggNOG" id="COG1670">
    <property type="taxonomic scope" value="Bacteria"/>
</dbReference>